<dbReference type="RefSeq" id="WP_197003564.1">
    <property type="nucleotide sequence ID" value="NZ_BONS01000016.1"/>
</dbReference>
<sequence length="569" mass="61027">MNQRSALLIATYRYQDPELRELTAPPNDAEALAAVLRDPDIAGFDVTILINEPLHVVGEAIGDFYRERRLDDLALLYFTGHGLKDDEGRLYLAMANTRLDSLLFTGLSADLIDQAMERCPSRRKVLILDCCYSGAFPAGRPAKADRQVHTLERFRGRGRTVLTASDETRYSFEGDRRHGTAVQSVFTRHLVAGLRDGTADLDGDGDITLDELYNYVHDRVVEEMPQQRPKRQDNVEGRVVIARNVHWRLPDHVANAVGSPIATDRLAALDSLARLHRIGNDVVRGQVAAEIGRLVEDDSRMVAAAAGHLWSQLAEHGRAPDPRHTDTDAAPQSPRPEAGTAPAGSPKDPRPDGPESRHQPTTGSATAPITPDRAAVERSGPARWFRIEASPHAAGPGRPLLAAIGASVAAIGSIGYTGAAIAVHRSPDDIDTARFLIAAWALVIAGLAAALDGSVPGRSEASARQRALFLPGILGCALLSCELFVAIGVLQLPWWAVAVPGILVTVGLPLIAVVGRRTGLWPPAVAVSVGILPVLWLVEGLTNAVLAGLPECAIMTTVAISAWRSKRGD</sequence>
<dbReference type="Gene3D" id="3.40.50.1460">
    <property type="match status" value="1"/>
</dbReference>
<evidence type="ECO:0000256" key="1">
    <source>
        <dbReference type="SAM" id="MobiDB-lite"/>
    </source>
</evidence>
<evidence type="ECO:0000256" key="2">
    <source>
        <dbReference type="SAM" id="Phobius"/>
    </source>
</evidence>
<dbReference type="InterPro" id="IPR018247">
    <property type="entry name" value="EF_Hand_1_Ca_BS"/>
</dbReference>
<dbReference type="InterPro" id="IPR011600">
    <property type="entry name" value="Pept_C14_caspase"/>
</dbReference>
<feature type="transmembrane region" description="Helical" evidence="2">
    <location>
        <begin position="467"/>
        <end position="488"/>
    </location>
</feature>
<feature type="transmembrane region" description="Helical" evidence="2">
    <location>
        <begin position="494"/>
        <end position="513"/>
    </location>
</feature>
<keyword evidence="5" id="KW-1185">Reference proteome</keyword>
<dbReference type="InterPro" id="IPR052039">
    <property type="entry name" value="Caspase-related_regulators"/>
</dbReference>
<feature type="region of interest" description="Disordered" evidence="1">
    <location>
        <begin position="315"/>
        <end position="373"/>
    </location>
</feature>
<reference evidence="4" key="1">
    <citation type="submission" date="2020-11" db="EMBL/GenBank/DDBJ databases">
        <title>Sequencing the genomes of 1000 actinobacteria strains.</title>
        <authorList>
            <person name="Klenk H.-P."/>
        </authorList>
    </citation>
    <scope>NUCLEOTIDE SEQUENCE</scope>
    <source>
        <strain evidence="4">DSM 45356</strain>
    </source>
</reference>
<dbReference type="EMBL" id="JADOUF010000001">
    <property type="protein sequence ID" value="MBG6136611.1"/>
    <property type="molecule type" value="Genomic_DNA"/>
</dbReference>
<keyword evidence="2" id="KW-0812">Transmembrane</keyword>
<dbReference type="Pfam" id="PF00656">
    <property type="entry name" value="Peptidase_C14"/>
    <property type="match status" value="1"/>
</dbReference>
<dbReference type="InterPro" id="IPR029030">
    <property type="entry name" value="Caspase-like_dom_sf"/>
</dbReference>
<dbReference type="Proteomes" id="UP000622552">
    <property type="component" value="Unassembled WGS sequence"/>
</dbReference>
<dbReference type="AlphaFoldDB" id="A0A8J7KKE8"/>
<feature type="domain" description="Peptidase C14 caspase" evidence="3">
    <location>
        <begin position="4"/>
        <end position="229"/>
    </location>
</feature>
<evidence type="ECO:0000259" key="3">
    <source>
        <dbReference type="Pfam" id="PF00656"/>
    </source>
</evidence>
<organism evidence="4 5">
    <name type="scientific">Longispora fulva</name>
    <dbReference type="NCBI Taxonomy" id="619741"/>
    <lineage>
        <taxon>Bacteria</taxon>
        <taxon>Bacillati</taxon>
        <taxon>Actinomycetota</taxon>
        <taxon>Actinomycetes</taxon>
        <taxon>Micromonosporales</taxon>
        <taxon>Micromonosporaceae</taxon>
        <taxon>Longispora</taxon>
    </lineage>
</organism>
<protein>
    <recommendedName>
        <fullName evidence="3">Peptidase C14 caspase domain-containing protein</fullName>
    </recommendedName>
</protein>
<dbReference type="PROSITE" id="PS00018">
    <property type="entry name" value="EF_HAND_1"/>
    <property type="match status" value="1"/>
</dbReference>
<feature type="compositionally biased region" description="Basic and acidic residues" evidence="1">
    <location>
        <begin position="347"/>
        <end position="358"/>
    </location>
</feature>
<gene>
    <name evidence="4" type="ORF">IW245_002805</name>
</gene>
<name>A0A8J7KKE8_9ACTN</name>
<proteinExistence type="predicted"/>
<feature type="transmembrane region" description="Helical" evidence="2">
    <location>
        <begin position="520"/>
        <end position="538"/>
    </location>
</feature>
<dbReference type="PANTHER" id="PTHR22576">
    <property type="entry name" value="MUCOSA ASSOCIATED LYMPHOID TISSUE LYMPHOMA TRANSLOCATION PROTEIN 1/PARACASPASE"/>
    <property type="match status" value="1"/>
</dbReference>
<feature type="transmembrane region" description="Helical" evidence="2">
    <location>
        <begin position="400"/>
        <end position="423"/>
    </location>
</feature>
<dbReference type="PANTHER" id="PTHR22576:SF37">
    <property type="entry name" value="MUCOSA-ASSOCIATED LYMPHOID TISSUE LYMPHOMA TRANSLOCATION PROTEIN 1"/>
    <property type="match status" value="1"/>
</dbReference>
<dbReference type="GO" id="GO:0004197">
    <property type="term" value="F:cysteine-type endopeptidase activity"/>
    <property type="evidence" value="ECO:0007669"/>
    <property type="project" value="InterPro"/>
</dbReference>
<feature type="transmembrane region" description="Helical" evidence="2">
    <location>
        <begin position="435"/>
        <end position="455"/>
    </location>
</feature>
<keyword evidence="2" id="KW-1133">Transmembrane helix</keyword>
<feature type="compositionally biased region" description="Basic and acidic residues" evidence="1">
    <location>
        <begin position="315"/>
        <end position="327"/>
    </location>
</feature>
<evidence type="ECO:0000313" key="5">
    <source>
        <dbReference type="Proteomes" id="UP000622552"/>
    </source>
</evidence>
<comment type="caution">
    <text evidence="4">The sequence shown here is derived from an EMBL/GenBank/DDBJ whole genome shotgun (WGS) entry which is preliminary data.</text>
</comment>
<accession>A0A8J7KKE8</accession>
<keyword evidence="2" id="KW-0472">Membrane</keyword>
<dbReference type="NCBIfam" id="NF047832">
    <property type="entry name" value="caspase_w_EACC1"/>
    <property type="match status" value="1"/>
</dbReference>
<dbReference type="GO" id="GO:0006508">
    <property type="term" value="P:proteolysis"/>
    <property type="evidence" value="ECO:0007669"/>
    <property type="project" value="InterPro"/>
</dbReference>
<dbReference type="SUPFAM" id="SSF52129">
    <property type="entry name" value="Caspase-like"/>
    <property type="match status" value="1"/>
</dbReference>
<evidence type="ECO:0000313" key="4">
    <source>
        <dbReference type="EMBL" id="MBG6136611.1"/>
    </source>
</evidence>